<protein>
    <submittedName>
        <fullName evidence="3">Uncharacterized protein LOC125779452</fullName>
    </submittedName>
</protein>
<name>A0ABM3K5L1_BACDO</name>
<dbReference type="GeneID" id="125779452"/>
<evidence type="ECO:0000313" key="2">
    <source>
        <dbReference type="Proteomes" id="UP001652620"/>
    </source>
</evidence>
<evidence type="ECO:0000256" key="1">
    <source>
        <dbReference type="SAM" id="Coils"/>
    </source>
</evidence>
<keyword evidence="2" id="KW-1185">Reference proteome</keyword>
<sequence length="241" mass="28311">MSTNGEAEFLPKRKRYNPQKRWKVAEEKALIEFLLENRDFEKPSARLFYNRFANEKQILVEWKLARSKVRNMRSAYNKAKEWEGSTGAGCMDGDTIKSVLLKKFRYFYEFDDIFGARLNACAVVEEIMESADTTIESPVQIETPIVNETVTTPRQRGIYSRTAASDIMQIHGEIMTLRKQKLEAELTAREREFEQKEKELQLKAKEVELKEIEILALKDIKQLELQMKERIAMEELKLKYK</sequence>
<proteinExistence type="predicted"/>
<reference evidence="3" key="1">
    <citation type="submission" date="2025-08" db="UniProtKB">
        <authorList>
            <consortium name="RefSeq"/>
        </authorList>
    </citation>
    <scope>IDENTIFICATION</scope>
    <source>
        <tissue evidence="3">Adult</tissue>
    </source>
</reference>
<feature type="coiled-coil region" evidence="1">
    <location>
        <begin position="179"/>
        <end position="215"/>
    </location>
</feature>
<organism evidence="2 3">
    <name type="scientific">Bactrocera dorsalis</name>
    <name type="common">Oriental fruit fly</name>
    <name type="synonym">Dacus dorsalis</name>
    <dbReference type="NCBI Taxonomy" id="27457"/>
    <lineage>
        <taxon>Eukaryota</taxon>
        <taxon>Metazoa</taxon>
        <taxon>Ecdysozoa</taxon>
        <taxon>Arthropoda</taxon>
        <taxon>Hexapoda</taxon>
        <taxon>Insecta</taxon>
        <taxon>Pterygota</taxon>
        <taxon>Neoptera</taxon>
        <taxon>Endopterygota</taxon>
        <taxon>Diptera</taxon>
        <taxon>Brachycera</taxon>
        <taxon>Muscomorpha</taxon>
        <taxon>Tephritoidea</taxon>
        <taxon>Tephritidae</taxon>
        <taxon>Bactrocera</taxon>
        <taxon>Bactrocera</taxon>
    </lineage>
</organism>
<dbReference type="Proteomes" id="UP001652620">
    <property type="component" value="Chromosome 6"/>
</dbReference>
<dbReference type="RefSeq" id="XP_049316767.1">
    <property type="nucleotide sequence ID" value="XM_049460810.1"/>
</dbReference>
<accession>A0ABM3K5L1</accession>
<gene>
    <name evidence="3" type="primary">LOC125779452</name>
</gene>
<keyword evidence="1" id="KW-0175">Coiled coil</keyword>
<evidence type="ECO:0000313" key="3">
    <source>
        <dbReference type="RefSeq" id="XP_049316767.1"/>
    </source>
</evidence>